<evidence type="ECO:0000256" key="1">
    <source>
        <dbReference type="SAM" id="Phobius"/>
    </source>
</evidence>
<dbReference type="EMBL" id="CP073078">
    <property type="protein sequence ID" value="QUD86313.1"/>
    <property type="molecule type" value="Genomic_DNA"/>
</dbReference>
<sequence>MKSNLSKIGMGFLIGFAVLCVALIAFQAYYIWPMQRCEEAGNWWDPQDRVCAVPLPISQFTGRKVGGKEVITRLGPGGKPGEGR</sequence>
<evidence type="ECO:0000313" key="2">
    <source>
        <dbReference type="EMBL" id="QUD86313.1"/>
    </source>
</evidence>
<gene>
    <name evidence="2" type="ORF">KCG34_14525</name>
</gene>
<proteinExistence type="predicted"/>
<keyword evidence="1" id="KW-0812">Transmembrane</keyword>
<evidence type="ECO:0000313" key="3">
    <source>
        <dbReference type="Proteomes" id="UP000676409"/>
    </source>
</evidence>
<dbReference type="KEGG" id="caul:KCG34_14525"/>
<name>A0A975IT16_9CAUL</name>
<keyword evidence="3" id="KW-1185">Reference proteome</keyword>
<dbReference type="RefSeq" id="WP_211936365.1">
    <property type="nucleotide sequence ID" value="NZ_CP073078.1"/>
</dbReference>
<dbReference type="Proteomes" id="UP000676409">
    <property type="component" value="Chromosome"/>
</dbReference>
<dbReference type="AlphaFoldDB" id="A0A975IT16"/>
<keyword evidence="1" id="KW-1133">Transmembrane helix</keyword>
<protein>
    <submittedName>
        <fullName evidence="2">Uncharacterized protein</fullName>
    </submittedName>
</protein>
<keyword evidence="1" id="KW-0472">Membrane</keyword>
<feature type="transmembrane region" description="Helical" evidence="1">
    <location>
        <begin position="12"/>
        <end position="32"/>
    </location>
</feature>
<organism evidence="2 3">
    <name type="scientific">Phenylobacterium montanum</name>
    <dbReference type="NCBI Taxonomy" id="2823693"/>
    <lineage>
        <taxon>Bacteria</taxon>
        <taxon>Pseudomonadati</taxon>
        <taxon>Pseudomonadota</taxon>
        <taxon>Alphaproteobacteria</taxon>
        <taxon>Caulobacterales</taxon>
        <taxon>Caulobacteraceae</taxon>
        <taxon>Phenylobacterium</taxon>
    </lineage>
</organism>
<reference evidence="2" key="1">
    <citation type="submission" date="2021-04" db="EMBL/GenBank/DDBJ databases">
        <title>The complete genome sequence of Caulobacter sp. S6.</title>
        <authorList>
            <person name="Tang Y."/>
            <person name="Ouyang W."/>
            <person name="Liu Q."/>
            <person name="Huang B."/>
            <person name="Guo Z."/>
            <person name="Lei P."/>
        </authorList>
    </citation>
    <scope>NUCLEOTIDE SEQUENCE</scope>
    <source>
        <strain evidence="2">S6</strain>
    </source>
</reference>
<accession>A0A975IT16</accession>